<dbReference type="GO" id="GO:0098793">
    <property type="term" value="C:presynapse"/>
    <property type="evidence" value="ECO:0007669"/>
    <property type="project" value="UniProtKB-ARBA"/>
</dbReference>
<protein>
    <submittedName>
        <fullName evidence="19">Voltage-dependent N-type calcium channel subunit alpha-1B-like isoform X5</fullName>
    </submittedName>
</protein>
<dbReference type="GO" id="GO:0098703">
    <property type="term" value="P:calcium ion import across plasma membrane"/>
    <property type="evidence" value="ECO:0007669"/>
    <property type="project" value="TreeGrafter"/>
</dbReference>
<keyword evidence="13" id="KW-1015">Disulfide bond</keyword>
<dbReference type="SUPFAM" id="SSF81324">
    <property type="entry name" value="Voltage-gated potassium channels"/>
    <property type="match status" value="1"/>
</dbReference>
<keyword evidence="2" id="KW-0813">Transport</keyword>
<proteinExistence type="predicted"/>
<evidence type="ECO:0000256" key="4">
    <source>
        <dbReference type="ARBA" id="ARBA00022568"/>
    </source>
</evidence>
<dbReference type="InterPro" id="IPR005821">
    <property type="entry name" value="Ion_trans_dom"/>
</dbReference>
<dbReference type="Gene3D" id="1.10.287.70">
    <property type="match status" value="2"/>
</dbReference>
<keyword evidence="5" id="KW-0107">Calcium channel</keyword>
<evidence type="ECO:0000256" key="14">
    <source>
        <dbReference type="ARBA" id="ARBA00023180"/>
    </source>
</evidence>
<dbReference type="GO" id="GO:0007268">
    <property type="term" value="P:chemical synaptic transmission"/>
    <property type="evidence" value="ECO:0007669"/>
    <property type="project" value="TreeGrafter"/>
</dbReference>
<comment type="subcellular location">
    <subcellularLocation>
        <location evidence="1">Membrane</location>
        <topology evidence="1">Multi-pass membrane protein</topology>
    </subcellularLocation>
</comment>
<evidence type="ECO:0000256" key="12">
    <source>
        <dbReference type="ARBA" id="ARBA00023136"/>
    </source>
</evidence>
<dbReference type="PANTHER" id="PTHR45628">
    <property type="entry name" value="VOLTAGE-DEPENDENT CALCIUM CHANNEL TYPE A SUBUNIT ALPHA-1"/>
    <property type="match status" value="1"/>
</dbReference>
<feature type="transmembrane region" description="Helical" evidence="16">
    <location>
        <begin position="228"/>
        <end position="251"/>
    </location>
</feature>
<keyword evidence="6 16" id="KW-0812">Transmembrane</keyword>
<name>A0A6P9FIN5_ZALCA</name>
<keyword evidence="10 16" id="KW-1133">Transmembrane helix</keyword>
<feature type="transmembrane region" description="Helical" evidence="16">
    <location>
        <begin position="92"/>
        <end position="116"/>
    </location>
</feature>
<dbReference type="Proteomes" id="UP000515165">
    <property type="component" value="Chromosome 3"/>
</dbReference>
<dbReference type="InterPro" id="IPR050599">
    <property type="entry name" value="VDCC_alpha-1_subunit"/>
</dbReference>
<evidence type="ECO:0000256" key="7">
    <source>
        <dbReference type="ARBA" id="ARBA00022737"/>
    </source>
</evidence>
<keyword evidence="7" id="KW-0677">Repeat</keyword>
<feature type="domain" description="Ion transport" evidence="17">
    <location>
        <begin position="175"/>
        <end position="329"/>
    </location>
</feature>
<evidence type="ECO:0000256" key="5">
    <source>
        <dbReference type="ARBA" id="ARBA00022673"/>
    </source>
</evidence>
<keyword evidence="11" id="KW-0406">Ion transport</keyword>
<evidence type="ECO:0000259" key="17">
    <source>
        <dbReference type="Pfam" id="PF00520"/>
    </source>
</evidence>
<keyword evidence="3" id="KW-0597">Phosphoprotein</keyword>
<keyword evidence="15" id="KW-0407">Ion channel</keyword>
<feature type="transmembrane region" description="Helical" evidence="16">
    <location>
        <begin position="313"/>
        <end position="331"/>
    </location>
</feature>
<evidence type="ECO:0000256" key="1">
    <source>
        <dbReference type="ARBA" id="ARBA00004141"/>
    </source>
</evidence>
<keyword evidence="12 16" id="KW-0472">Membrane</keyword>
<accession>A0A6P9FIN5</accession>
<evidence type="ECO:0000256" key="6">
    <source>
        <dbReference type="ARBA" id="ARBA00022692"/>
    </source>
</evidence>
<evidence type="ECO:0000256" key="10">
    <source>
        <dbReference type="ARBA" id="ARBA00022989"/>
    </source>
</evidence>
<dbReference type="FunFam" id="1.10.287.70:FF:000068">
    <property type="entry name" value="Voltage-dependent N-type calcium channel subunit alpha"/>
    <property type="match status" value="1"/>
</dbReference>
<keyword evidence="18" id="KW-1185">Reference proteome</keyword>
<evidence type="ECO:0000256" key="16">
    <source>
        <dbReference type="SAM" id="Phobius"/>
    </source>
</evidence>
<sequence length="415" mass="47595">MQLVTGRQRSEKAAGPFGTVSSSCQDRSFFGGGVRRRVFENSGCWWHQGAWRQEHWVEFWNCLPDPRVLKHSVDATCEEQGPSPGYRMELSIFYVVYFMVFPFFVNIFVALIIITFQEQGDKVMSECSLQKNKRACIDFAISTKPLTRYMPQDKQSFQYKTWTFVVSPPFKYFIMAMIALNTVVLMMKNNFFNLSFLRLFRAARLIKLLRRGYTIHIQLWTFVQSFKALPYVCLLVAVLFFIYAIIGMQVFGNIALDDDTSINRHNTFRTFLQALMLLFRGATGEAWHEIMLSCLNNQACEEHANASECGSDFAYFYFVSFIFLCSFLPLVRMNMPISNEDMTVHFTSTLMALIRTALEIELAPGEQGSIWGGHQARTGRSSVQSHPQVGVQGRGVRRLVWRRPRTAAHGASVGH</sequence>
<dbReference type="Pfam" id="PF00520">
    <property type="entry name" value="Ion_trans"/>
    <property type="match status" value="1"/>
</dbReference>
<evidence type="ECO:0000256" key="9">
    <source>
        <dbReference type="ARBA" id="ARBA00022882"/>
    </source>
</evidence>
<evidence type="ECO:0000256" key="15">
    <source>
        <dbReference type="ARBA" id="ARBA00023303"/>
    </source>
</evidence>
<dbReference type="GO" id="GO:0008331">
    <property type="term" value="F:high voltage-gated calcium channel activity"/>
    <property type="evidence" value="ECO:0007669"/>
    <property type="project" value="TreeGrafter"/>
</dbReference>
<keyword evidence="8" id="KW-0106">Calcium</keyword>
<keyword evidence="14" id="KW-0325">Glycoprotein</keyword>
<feature type="transmembrane region" description="Helical" evidence="16">
    <location>
        <begin position="172"/>
        <end position="191"/>
    </location>
</feature>
<keyword evidence="9" id="KW-0851">Voltage-gated channel</keyword>
<evidence type="ECO:0000256" key="8">
    <source>
        <dbReference type="ARBA" id="ARBA00022837"/>
    </source>
</evidence>
<evidence type="ECO:0000313" key="19">
    <source>
        <dbReference type="RefSeq" id="XP_035582348.1"/>
    </source>
</evidence>
<evidence type="ECO:0000313" key="18">
    <source>
        <dbReference type="Proteomes" id="UP000515165"/>
    </source>
</evidence>
<dbReference type="RefSeq" id="XP_035582348.1">
    <property type="nucleotide sequence ID" value="XM_035726455.1"/>
</dbReference>
<evidence type="ECO:0000256" key="13">
    <source>
        <dbReference type="ARBA" id="ARBA00023157"/>
    </source>
</evidence>
<gene>
    <name evidence="19" type="primary">LOC113912213</name>
</gene>
<reference evidence="19" key="1">
    <citation type="submission" date="2025-08" db="UniProtKB">
        <authorList>
            <consortium name="RefSeq"/>
        </authorList>
    </citation>
    <scope>IDENTIFICATION</scope>
    <source>
        <tissue evidence="19">Blood</tissue>
    </source>
</reference>
<dbReference type="PANTHER" id="PTHR45628:SF6">
    <property type="entry name" value="VOLTAGE-DEPENDENT N-TYPE CALCIUM CHANNEL SUBUNIT ALPHA-1B"/>
    <property type="match status" value="1"/>
</dbReference>
<evidence type="ECO:0000256" key="2">
    <source>
        <dbReference type="ARBA" id="ARBA00022448"/>
    </source>
</evidence>
<dbReference type="PROSITE" id="PS51257">
    <property type="entry name" value="PROKAR_LIPOPROTEIN"/>
    <property type="match status" value="1"/>
</dbReference>
<organism evidence="18 19">
    <name type="scientific">Zalophus californianus</name>
    <name type="common">California sealion</name>
    <dbReference type="NCBI Taxonomy" id="9704"/>
    <lineage>
        <taxon>Eukaryota</taxon>
        <taxon>Metazoa</taxon>
        <taxon>Chordata</taxon>
        <taxon>Craniata</taxon>
        <taxon>Vertebrata</taxon>
        <taxon>Euteleostomi</taxon>
        <taxon>Mammalia</taxon>
        <taxon>Eutheria</taxon>
        <taxon>Laurasiatheria</taxon>
        <taxon>Carnivora</taxon>
        <taxon>Caniformia</taxon>
        <taxon>Pinnipedia</taxon>
        <taxon>Otariidae</taxon>
        <taxon>Zalophus</taxon>
    </lineage>
</organism>
<keyword evidence="4" id="KW-0109">Calcium transport</keyword>
<evidence type="ECO:0000256" key="11">
    <source>
        <dbReference type="ARBA" id="ARBA00023065"/>
    </source>
</evidence>
<dbReference type="GO" id="GO:0005891">
    <property type="term" value="C:voltage-gated calcium channel complex"/>
    <property type="evidence" value="ECO:0007669"/>
    <property type="project" value="TreeGrafter"/>
</dbReference>
<dbReference type="AlphaFoldDB" id="A0A6P9FIN5"/>
<dbReference type="GeneID" id="113912213"/>
<evidence type="ECO:0000256" key="3">
    <source>
        <dbReference type="ARBA" id="ARBA00022553"/>
    </source>
</evidence>
<dbReference type="GO" id="GO:0043025">
    <property type="term" value="C:neuronal cell body"/>
    <property type="evidence" value="ECO:0007669"/>
    <property type="project" value="TreeGrafter"/>
</dbReference>